<proteinExistence type="predicted"/>
<dbReference type="InterPro" id="IPR036390">
    <property type="entry name" value="WH_DNA-bd_sf"/>
</dbReference>
<evidence type="ECO:0000256" key="1">
    <source>
        <dbReference type="ARBA" id="ARBA00023125"/>
    </source>
</evidence>
<dbReference type="InterPro" id="IPR036388">
    <property type="entry name" value="WH-like_DNA-bd_sf"/>
</dbReference>
<accession>A0A2H0YTD4</accession>
<dbReference type="InterPro" id="IPR000944">
    <property type="entry name" value="Tscrpt_reg_Rrf2"/>
</dbReference>
<evidence type="ECO:0000313" key="3">
    <source>
        <dbReference type="Proteomes" id="UP000236845"/>
    </source>
</evidence>
<sequence>MPIFSTRTDYALIMLVGLARKKSFWSLKTLSQEYHLPYRYISRLAVYLKTAGFLKSREGVQGGYMLAKSPKNIKVIDVVEIFEGEFACTRCSKTHGNCPNEKFCGMRGSWLKMQNQLAGILWKFSIADFK</sequence>
<dbReference type="GO" id="GO:0003700">
    <property type="term" value="F:DNA-binding transcription factor activity"/>
    <property type="evidence" value="ECO:0007669"/>
    <property type="project" value="TreeGrafter"/>
</dbReference>
<evidence type="ECO:0000313" key="2">
    <source>
        <dbReference type="EMBL" id="PIS41012.1"/>
    </source>
</evidence>
<dbReference type="PANTHER" id="PTHR33221:SF5">
    <property type="entry name" value="HTH-TYPE TRANSCRIPTIONAL REGULATOR ISCR"/>
    <property type="match status" value="1"/>
</dbReference>
<dbReference type="Pfam" id="PF02082">
    <property type="entry name" value="Rrf2"/>
    <property type="match status" value="1"/>
</dbReference>
<organism evidence="2 3">
    <name type="scientific">Candidatus Kerfeldbacteria bacterium CG08_land_8_20_14_0_20_43_14</name>
    <dbReference type="NCBI Taxonomy" id="2014246"/>
    <lineage>
        <taxon>Bacteria</taxon>
        <taxon>Candidatus Kerfeldiibacteriota</taxon>
    </lineage>
</organism>
<name>A0A2H0YTD4_9BACT</name>
<evidence type="ECO:0008006" key="4">
    <source>
        <dbReference type="Google" id="ProtNLM"/>
    </source>
</evidence>
<dbReference type="PROSITE" id="PS51197">
    <property type="entry name" value="HTH_RRF2_2"/>
    <property type="match status" value="1"/>
</dbReference>
<dbReference type="PANTHER" id="PTHR33221">
    <property type="entry name" value="WINGED HELIX-TURN-HELIX TRANSCRIPTIONAL REGULATOR, RRF2 FAMILY"/>
    <property type="match status" value="1"/>
</dbReference>
<dbReference type="GO" id="GO:0005829">
    <property type="term" value="C:cytosol"/>
    <property type="evidence" value="ECO:0007669"/>
    <property type="project" value="TreeGrafter"/>
</dbReference>
<gene>
    <name evidence="2" type="ORF">COT26_00305</name>
</gene>
<dbReference type="AlphaFoldDB" id="A0A2H0YTD4"/>
<keyword evidence="1" id="KW-0238">DNA-binding</keyword>
<comment type="caution">
    <text evidence="2">The sequence shown here is derived from an EMBL/GenBank/DDBJ whole genome shotgun (WGS) entry which is preliminary data.</text>
</comment>
<dbReference type="SUPFAM" id="SSF46785">
    <property type="entry name" value="Winged helix' DNA-binding domain"/>
    <property type="match status" value="1"/>
</dbReference>
<dbReference type="EMBL" id="PEXW01000008">
    <property type="protein sequence ID" value="PIS41012.1"/>
    <property type="molecule type" value="Genomic_DNA"/>
</dbReference>
<dbReference type="NCBIfam" id="TIGR00738">
    <property type="entry name" value="rrf2_super"/>
    <property type="match status" value="1"/>
</dbReference>
<dbReference type="GO" id="GO:0003677">
    <property type="term" value="F:DNA binding"/>
    <property type="evidence" value="ECO:0007669"/>
    <property type="project" value="UniProtKB-KW"/>
</dbReference>
<dbReference type="Proteomes" id="UP000236845">
    <property type="component" value="Unassembled WGS sequence"/>
</dbReference>
<dbReference type="Gene3D" id="1.10.10.10">
    <property type="entry name" value="Winged helix-like DNA-binding domain superfamily/Winged helix DNA-binding domain"/>
    <property type="match status" value="1"/>
</dbReference>
<reference evidence="3" key="1">
    <citation type="submission" date="2017-09" db="EMBL/GenBank/DDBJ databases">
        <title>Depth-based differentiation of microbial function through sediment-hosted aquifers and enrichment of novel symbionts in the deep terrestrial subsurface.</title>
        <authorList>
            <person name="Probst A.J."/>
            <person name="Ladd B."/>
            <person name="Jarett J.K."/>
            <person name="Geller-Mcgrath D.E."/>
            <person name="Sieber C.M.K."/>
            <person name="Emerson J.B."/>
            <person name="Anantharaman K."/>
            <person name="Thomas B.C."/>
            <person name="Malmstrom R."/>
            <person name="Stieglmeier M."/>
            <person name="Klingl A."/>
            <person name="Woyke T."/>
            <person name="Ryan C.M."/>
            <person name="Banfield J.F."/>
        </authorList>
    </citation>
    <scope>NUCLEOTIDE SEQUENCE [LARGE SCALE GENOMIC DNA]</scope>
</reference>
<protein>
    <recommendedName>
        <fullName evidence="4">Rrf2 family transcriptional regulator</fullName>
    </recommendedName>
</protein>